<evidence type="ECO:0000313" key="2">
    <source>
        <dbReference type="EMBL" id="KAG5472584.1"/>
    </source>
</evidence>
<proteinExistence type="predicted"/>
<organism evidence="2 3">
    <name type="scientific">Leishmania martiniquensis</name>
    <dbReference type="NCBI Taxonomy" id="1580590"/>
    <lineage>
        <taxon>Eukaryota</taxon>
        <taxon>Discoba</taxon>
        <taxon>Euglenozoa</taxon>
        <taxon>Kinetoplastea</taxon>
        <taxon>Metakinetoplastina</taxon>
        <taxon>Trypanosomatida</taxon>
        <taxon>Trypanosomatidae</taxon>
        <taxon>Leishmaniinae</taxon>
        <taxon>Leishmania</taxon>
    </lineage>
</organism>
<gene>
    <name evidence="2" type="ORF">LSCM1_03989</name>
</gene>
<dbReference type="RefSeq" id="XP_067176884.1">
    <property type="nucleotide sequence ID" value="XM_067321516.1"/>
</dbReference>
<dbReference type="EMBL" id="JAFEUZ010000030">
    <property type="protein sequence ID" value="KAG5472584.1"/>
    <property type="molecule type" value="Genomic_DNA"/>
</dbReference>
<dbReference type="OrthoDB" id="273287at2759"/>
<keyword evidence="3" id="KW-1185">Reference proteome</keyword>
<protein>
    <submittedName>
        <fullName evidence="2">Uncharacterized protein</fullName>
    </submittedName>
</protein>
<feature type="region of interest" description="Disordered" evidence="1">
    <location>
        <begin position="96"/>
        <end position="176"/>
    </location>
</feature>
<dbReference type="SMR" id="A0A836GI31"/>
<accession>A0A836GI31</accession>
<feature type="compositionally biased region" description="Pro residues" evidence="1">
    <location>
        <begin position="127"/>
        <end position="136"/>
    </location>
</feature>
<dbReference type="GeneID" id="92514028"/>
<dbReference type="KEGG" id="lmat:92514028"/>
<reference evidence="3" key="1">
    <citation type="journal article" date="2021" name="Microbiol. Resour. Announc.">
        <title>LGAAP: Leishmaniinae Genome Assembly and Annotation Pipeline.</title>
        <authorList>
            <person name="Almutairi H."/>
            <person name="Urbaniak M.D."/>
            <person name="Bates M.D."/>
            <person name="Jariyapan N."/>
            <person name="Kwakye-Nuako G."/>
            <person name="Thomaz-Soccol V."/>
            <person name="Al-Salem W.S."/>
            <person name="Dillon R.J."/>
            <person name="Bates P.A."/>
            <person name="Gatherer D."/>
        </authorList>
    </citation>
    <scope>NUCLEOTIDE SEQUENCE [LARGE SCALE GENOMIC DNA]</scope>
</reference>
<feature type="region of interest" description="Disordered" evidence="1">
    <location>
        <begin position="54"/>
        <end position="77"/>
    </location>
</feature>
<feature type="compositionally biased region" description="Low complexity" evidence="1">
    <location>
        <begin position="115"/>
        <end position="126"/>
    </location>
</feature>
<comment type="caution">
    <text evidence="2">The sequence shown here is derived from an EMBL/GenBank/DDBJ whole genome shotgun (WGS) entry which is preliminary data.</text>
</comment>
<sequence>MEGSKKYEDAALRGITRHHVWKSRTSDLTVISLRDPSELLGIQELPAAVPEAEAKQRIAASPPTPLRASAARPMTGKQESLNALLAKLQLCRQPQEPLSQPAAAAKAVQPPPQSPGTVATSSATSAAPPPALPPPARVSSPTTAQSPAAVVPESSGPLFPDPKESSSGLSGQFEFITGTNIPGQGVVKKAEVVDDSSSMALFHDPLWGGALDTFTPQPPSKPSPKPQLRASLSELYASVAANKTSGFASSPAPAPQLKPVASPPAAAISASPMPTPMASSAMTMVSGIVQPPTAPQLNTSYPLYTLPIQYMAQHPPFSAGMMYNAPSFFPYGGAPMAMAQPQHIPQGYAIPAAAMMRPGTNVKAMPFVPGNTM</sequence>
<reference evidence="3" key="2">
    <citation type="journal article" date="2021" name="Sci. Data">
        <title>Chromosome-scale genome sequencing, assembly and annotation of six genomes from subfamily Leishmaniinae.</title>
        <authorList>
            <person name="Almutairi H."/>
            <person name="Urbaniak M.D."/>
            <person name="Bates M.D."/>
            <person name="Jariyapan N."/>
            <person name="Kwakye-Nuako G."/>
            <person name="Thomaz Soccol V."/>
            <person name="Al-Salem W.S."/>
            <person name="Dillon R.J."/>
            <person name="Bates P.A."/>
            <person name="Gatherer D."/>
        </authorList>
    </citation>
    <scope>NUCLEOTIDE SEQUENCE [LARGE SCALE GENOMIC DNA]</scope>
</reference>
<name>A0A836GI31_9TRYP</name>
<evidence type="ECO:0000256" key="1">
    <source>
        <dbReference type="SAM" id="MobiDB-lite"/>
    </source>
</evidence>
<feature type="region of interest" description="Disordered" evidence="1">
    <location>
        <begin position="247"/>
        <end position="271"/>
    </location>
</feature>
<dbReference type="AlphaFoldDB" id="A0A836GI31"/>
<evidence type="ECO:0000313" key="3">
    <source>
        <dbReference type="Proteomes" id="UP000673552"/>
    </source>
</evidence>
<dbReference type="Proteomes" id="UP000673552">
    <property type="component" value="Unassembled WGS sequence"/>
</dbReference>